<sequence length="309" mass="34443">MASCPETLVEEGRRREGEIEDEKERKKEVEKRRKKGKKKGGREKERRESKMEGGKESERKGGRKRERKREMDEKKENTGENVSLILFEMRAPWWFSGRRFLPSPDAPGNHQALTPLRTPQKQKCLAPIGSPSSLAKGTPEGPRSFQPERQQVPKGAATRPPASPHQRPQRLFISPGCAVKICRCRKVIGIDFSLAADPGGVLWGPRELPSSGEGGSGQERPPPSRLSDSKFSEGSQDLARRDPNLGEGSPLTWGDTPSPQRRRAAIKTGCEICPHPWASPKSTKQTLCPSKTPFLKQRRISCIHLPPKA</sequence>
<protein>
    <submittedName>
        <fullName evidence="2">Neurofilament medium polypeptide</fullName>
    </submittedName>
</protein>
<feature type="region of interest" description="Disordered" evidence="1">
    <location>
        <begin position="199"/>
        <end position="264"/>
    </location>
</feature>
<evidence type="ECO:0000256" key="1">
    <source>
        <dbReference type="SAM" id="MobiDB-lite"/>
    </source>
</evidence>
<dbReference type="AlphaFoldDB" id="V8N2S9"/>
<feature type="region of interest" description="Disordered" evidence="1">
    <location>
        <begin position="1"/>
        <end position="82"/>
    </location>
</feature>
<feature type="compositionally biased region" description="Basic and acidic residues" evidence="1">
    <location>
        <begin position="42"/>
        <end position="60"/>
    </location>
</feature>
<dbReference type="EMBL" id="AZIM01021756">
    <property type="protein sequence ID" value="ETE56450.1"/>
    <property type="molecule type" value="Genomic_DNA"/>
</dbReference>
<feature type="compositionally biased region" description="Basic and acidic residues" evidence="1">
    <location>
        <begin position="10"/>
        <end position="31"/>
    </location>
</feature>
<feature type="compositionally biased region" description="Basic residues" evidence="1">
    <location>
        <begin position="32"/>
        <end position="41"/>
    </location>
</feature>
<reference evidence="2 3" key="1">
    <citation type="journal article" date="2013" name="Proc. Natl. Acad. Sci. U.S.A.">
        <title>The king cobra genome reveals dynamic gene evolution and adaptation in the snake venom system.</title>
        <authorList>
            <person name="Vonk F.J."/>
            <person name="Casewell N.R."/>
            <person name="Henkel C.V."/>
            <person name="Heimberg A.M."/>
            <person name="Jansen H.J."/>
            <person name="McCleary R.J."/>
            <person name="Kerkkamp H.M."/>
            <person name="Vos R.A."/>
            <person name="Guerreiro I."/>
            <person name="Calvete J.J."/>
            <person name="Wuster W."/>
            <person name="Woods A.E."/>
            <person name="Logan J.M."/>
            <person name="Harrison R.A."/>
            <person name="Castoe T.A."/>
            <person name="de Koning A.P."/>
            <person name="Pollock D.D."/>
            <person name="Yandell M."/>
            <person name="Calderon D."/>
            <person name="Renjifo C."/>
            <person name="Currier R.B."/>
            <person name="Salgado D."/>
            <person name="Pla D."/>
            <person name="Sanz L."/>
            <person name="Hyder A.S."/>
            <person name="Ribeiro J.M."/>
            <person name="Arntzen J.W."/>
            <person name="van den Thillart G.E."/>
            <person name="Boetzer M."/>
            <person name="Pirovano W."/>
            <person name="Dirks R.P."/>
            <person name="Spaink H.P."/>
            <person name="Duboule D."/>
            <person name="McGlinn E."/>
            <person name="Kini R.M."/>
            <person name="Richardson M.K."/>
        </authorList>
    </citation>
    <scope>NUCLEOTIDE SEQUENCE</scope>
    <source>
        <tissue evidence="2">Blood</tissue>
    </source>
</reference>
<organism evidence="2 3">
    <name type="scientific">Ophiophagus hannah</name>
    <name type="common">King cobra</name>
    <name type="synonym">Naja hannah</name>
    <dbReference type="NCBI Taxonomy" id="8665"/>
    <lineage>
        <taxon>Eukaryota</taxon>
        <taxon>Metazoa</taxon>
        <taxon>Chordata</taxon>
        <taxon>Craniata</taxon>
        <taxon>Vertebrata</taxon>
        <taxon>Euteleostomi</taxon>
        <taxon>Lepidosauria</taxon>
        <taxon>Squamata</taxon>
        <taxon>Bifurcata</taxon>
        <taxon>Unidentata</taxon>
        <taxon>Episquamata</taxon>
        <taxon>Toxicofera</taxon>
        <taxon>Serpentes</taxon>
        <taxon>Colubroidea</taxon>
        <taxon>Elapidae</taxon>
        <taxon>Elapinae</taxon>
        <taxon>Ophiophagus</taxon>
    </lineage>
</organism>
<proteinExistence type="predicted"/>
<feature type="compositionally biased region" description="Basic and acidic residues" evidence="1">
    <location>
        <begin position="68"/>
        <end position="78"/>
    </location>
</feature>
<accession>V8N2S9</accession>
<feature type="region of interest" description="Disordered" evidence="1">
    <location>
        <begin position="102"/>
        <end position="169"/>
    </location>
</feature>
<name>V8N2S9_OPHHA</name>
<dbReference type="Proteomes" id="UP000018936">
    <property type="component" value="Unassembled WGS sequence"/>
</dbReference>
<gene>
    <name evidence="2" type="primary">NEFM</name>
    <name evidence="2" type="ORF">L345_17839</name>
</gene>
<keyword evidence="3" id="KW-1185">Reference proteome</keyword>
<feature type="non-terminal residue" evidence="2">
    <location>
        <position position="1"/>
    </location>
</feature>
<evidence type="ECO:0000313" key="2">
    <source>
        <dbReference type="EMBL" id="ETE56450.1"/>
    </source>
</evidence>
<comment type="caution">
    <text evidence="2">The sequence shown here is derived from an EMBL/GenBank/DDBJ whole genome shotgun (WGS) entry which is preliminary data.</text>
</comment>
<evidence type="ECO:0000313" key="3">
    <source>
        <dbReference type="Proteomes" id="UP000018936"/>
    </source>
</evidence>